<proteinExistence type="predicted"/>
<dbReference type="AlphaFoldDB" id="A0A1I6QLZ6"/>
<dbReference type="OrthoDB" id="297261at2157"/>
<reference evidence="2" key="1">
    <citation type="submission" date="2016-10" db="EMBL/GenBank/DDBJ databases">
        <authorList>
            <person name="Varghese N."/>
            <person name="Submissions S."/>
        </authorList>
    </citation>
    <scope>NUCLEOTIDE SEQUENCE [LARGE SCALE GENOMIC DNA]</scope>
    <source>
        <strain evidence="2">DSM 22427</strain>
    </source>
</reference>
<accession>A0A1I6QLZ6</accession>
<protein>
    <submittedName>
        <fullName evidence="1">Asparagine synthase (Glutamine-hydrolysing)</fullName>
    </submittedName>
</protein>
<organism evidence="1 2">
    <name type="scientific">Halostagnicola kamekurae</name>
    <dbReference type="NCBI Taxonomy" id="619731"/>
    <lineage>
        <taxon>Archaea</taxon>
        <taxon>Methanobacteriati</taxon>
        <taxon>Methanobacteriota</taxon>
        <taxon>Stenosarchaea group</taxon>
        <taxon>Halobacteria</taxon>
        <taxon>Halobacteriales</taxon>
        <taxon>Natrialbaceae</taxon>
        <taxon>Halostagnicola</taxon>
    </lineage>
</organism>
<name>A0A1I6QLZ6_9EURY</name>
<gene>
    <name evidence="1" type="ORF">SAMN04488556_1365</name>
</gene>
<dbReference type="RefSeq" id="WP_092902900.1">
    <property type="nucleotide sequence ID" value="NZ_FOZS01000001.1"/>
</dbReference>
<dbReference type="Proteomes" id="UP000199199">
    <property type="component" value="Unassembled WGS sequence"/>
</dbReference>
<dbReference type="Gene3D" id="3.40.50.620">
    <property type="entry name" value="HUPs"/>
    <property type="match status" value="1"/>
</dbReference>
<dbReference type="InterPro" id="IPR014729">
    <property type="entry name" value="Rossmann-like_a/b/a_fold"/>
</dbReference>
<dbReference type="SUPFAM" id="SSF52402">
    <property type="entry name" value="Adenine nucleotide alpha hydrolases-like"/>
    <property type="match status" value="1"/>
</dbReference>
<dbReference type="EMBL" id="FOZS01000001">
    <property type="protein sequence ID" value="SFS53471.1"/>
    <property type="molecule type" value="Genomic_DNA"/>
</dbReference>
<evidence type="ECO:0000313" key="2">
    <source>
        <dbReference type="Proteomes" id="UP000199199"/>
    </source>
</evidence>
<sequence length="564" mass="63680">MNKELFGVFGSIEAFNRFRSNDEFDTILEGERITAGIRDSGLGAPGWSATHETDDGICLVWGEAYVPGAETNAARWVLEQYPSAGTDALASLNGSYLVVLDIDSAEQAFVATDMVRSRSCFYTDEPGVRVFGTDSGEVGRTLPAPSLDPNGVLDFLHLGVTLGEKTWVEHLSRLPIDSRLTADSVDELDRFVYRPREFDYVDELADRLERALERRSILPGEGALLLSAGYDSRIILSQVPSIERSYTVGYPDGQEVDGAKRLADQYDVEHTAFPPDERYLRADESKVRYSQGIKESLHIHHAGYTDEITADTVYHGLLCDTFFRGHFTEQAGIDVFGKRINFDRLDPDPDPVEVLLSRYGYVPETSFELADRMPFEHDVEAYLENAIEDAVDAVADRADQPQNELTACGIANQPSIPFHNHLSDNFFTAFLATDAELVEWHLQTPPEHRTTETFLRACEQIDEDVLRHRPPDRPYDSPLLNETERFIRRKTPFLSSFDPPWPNRETLFDQYYADQQLLPDLECAHTLQPRHKLRLNDVQGWLRSWSDSDGSLLSWFGAGNPSFV</sequence>
<evidence type="ECO:0000313" key="1">
    <source>
        <dbReference type="EMBL" id="SFS53471.1"/>
    </source>
</evidence>
<keyword evidence="2" id="KW-1185">Reference proteome</keyword>